<sequence length="245" mass="27010">MVALAQSESDIKTIEKARSMYLTGPVPSSISCGVVMNWDAFFQQLKLEQTDETKARMEKFKGLKISVVSSDANHTELKIDGDVTSQLSDGLRQQLQGFFQIFWTQSYGRLLEVKPGEHFELTTTPEGYAMKSAKGEAKAVVEMDKSYRITRTNFEAQQMSGASTLGFVAGEDGLFRFRNVDSTIQFGASKIVLSMNLDYQKVGAYEIPQRIHMSVPGSFAFDYTLNGCEVKGESDSASASKAGGR</sequence>
<gene>
    <name evidence="1" type="ORF">EDE15_2340</name>
</gene>
<accession>A0A428MIS4</accession>
<proteinExistence type="predicted"/>
<name>A0A428MIS4_9BACT</name>
<evidence type="ECO:0000313" key="2">
    <source>
        <dbReference type="Proteomes" id="UP000269669"/>
    </source>
</evidence>
<dbReference type="AlphaFoldDB" id="A0A428MIS4"/>
<reference evidence="1 2" key="1">
    <citation type="submission" date="2018-12" db="EMBL/GenBank/DDBJ databases">
        <title>Sequencing of bacterial isolates from soil warming experiment in Harvard Forest, Massachusetts, USA.</title>
        <authorList>
            <person name="Deangelis K."/>
        </authorList>
    </citation>
    <scope>NUCLEOTIDE SEQUENCE [LARGE SCALE GENOMIC DNA]</scope>
    <source>
        <strain evidence="1 2">EB153</strain>
    </source>
</reference>
<protein>
    <submittedName>
        <fullName evidence="1">Uncharacterized protein</fullName>
    </submittedName>
</protein>
<comment type="caution">
    <text evidence="1">The sequence shown here is derived from an EMBL/GenBank/DDBJ whole genome shotgun (WGS) entry which is preliminary data.</text>
</comment>
<organism evidence="1 2">
    <name type="scientific">Edaphobacter aggregans</name>
    <dbReference type="NCBI Taxonomy" id="570835"/>
    <lineage>
        <taxon>Bacteria</taxon>
        <taxon>Pseudomonadati</taxon>
        <taxon>Acidobacteriota</taxon>
        <taxon>Terriglobia</taxon>
        <taxon>Terriglobales</taxon>
        <taxon>Acidobacteriaceae</taxon>
        <taxon>Edaphobacter</taxon>
    </lineage>
</organism>
<dbReference type="EMBL" id="RSDW01000001">
    <property type="protein sequence ID" value="RSL16815.1"/>
    <property type="molecule type" value="Genomic_DNA"/>
</dbReference>
<evidence type="ECO:0000313" key="1">
    <source>
        <dbReference type="EMBL" id="RSL16815.1"/>
    </source>
</evidence>
<keyword evidence="2" id="KW-1185">Reference proteome</keyword>
<dbReference type="Proteomes" id="UP000269669">
    <property type="component" value="Unassembled WGS sequence"/>
</dbReference>